<dbReference type="PANTHER" id="PTHR21310">
    <property type="entry name" value="AMINOGLYCOSIDE PHOSPHOTRANSFERASE-RELATED-RELATED"/>
    <property type="match status" value="1"/>
</dbReference>
<accession>A0A8H5CE91</accession>
<dbReference type="Gene3D" id="3.90.1200.10">
    <property type="match status" value="1"/>
</dbReference>
<reference evidence="2 3" key="1">
    <citation type="journal article" date="2020" name="ISME J.">
        <title>Uncovering the hidden diversity of litter-decomposition mechanisms in mushroom-forming fungi.</title>
        <authorList>
            <person name="Floudas D."/>
            <person name="Bentzer J."/>
            <person name="Ahren D."/>
            <person name="Johansson T."/>
            <person name="Persson P."/>
            <person name="Tunlid A."/>
        </authorList>
    </citation>
    <scope>NUCLEOTIDE SEQUENCE [LARGE SCALE GENOMIC DNA]</scope>
    <source>
        <strain evidence="2 3">CBS 406.79</strain>
    </source>
</reference>
<comment type="caution">
    <text evidence="2">The sequence shown here is derived from an EMBL/GenBank/DDBJ whole genome shotgun (WGS) entry which is preliminary data.</text>
</comment>
<sequence length="605" mass="68081">MSGSSSASLDWTESVDWSTMVDWIDVRKDPWAGVNVDLNALHAIVCQFFRLSAAQCGPAVTLSEQPKSYARVYSFQLPTQSVVARLVAPVKPLFKTESEVAAMDYLRCHTGLPVPIVYVYCSQSSNPVGAEWLLMEHMPGVELGEVWDQFNYPQKQTLARNLVDFYDELFRLKADGCGGLYHSPNSVDDFDLSRTPRWLGAPLSAESLRLLRSLCGHSISSGHRLGPIHDLSLINFHLVMPTSSQTRPVFSTDEYVKLISNNGNPPTRNDWDLMVREKCLVLIQSIQKFYRHSPFFGSSAASDFRFSHGDLHDGNVLVDPQSGAITGIIDWDTAAFRPSWATVAGFGWFQEDAERFIIGTNSPNNFENDVQPEDPKLRAFFHTELYRTNPDLFSCFLGGVEFRAILAVAADDPLPASKSDIFFIKYHELGYWQESRRGEFPWDMYAWRLMLLNCHQLTAIFQERNRDKVAASNRLVSLGHETSSAELAMFRHKRLRSPLIPPTTSPMRPSHGCAIQGCSKSKDRFFITVIFAFASLSPVQPLFFTMSHIPDPSEMAVPESHPQADPQPQASDIDVLRSIVEMGRALLDLNTILRLHATEYHLSQL</sequence>
<evidence type="ECO:0000313" key="3">
    <source>
        <dbReference type="Proteomes" id="UP000518752"/>
    </source>
</evidence>
<gene>
    <name evidence="2" type="ORF">D9757_014984</name>
</gene>
<dbReference type="AlphaFoldDB" id="A0A8H5CE91"/>
<dbReference type="Pfam" id="PF01636">
    <property type="entry name" value="APH"/>
    <property type="match status" value="1"/>
</dbReference>
<protein>
    <recommendedName>
        <fullName evidence="1">Aminoglycoside phosphotransferase domain-containing protein</fullName>
    </recommendedName>
</protein>
<keyword evidence="3" id="KW-1185">Reference proteome</keyword>
<dbReference type="SUPFAM" id="SSF56112">
    <property type="entry name" value="Protein kinase-like (PK-like)"/>
    <property type="match status" value="1"/>
</dbReference>
<name>A0A8H5CE91_9AGAR</name>
<dbReference type="InterPro" id="IPR002575">
    <property type="entry name" value="Aminoglycoside_PTrfase"/>
</dbReference>
<dbReference type="PANTHER" id="PTHR21310:SF15">
    <property type="entry name" value="AMINOGLYCOSIDE PHOSPHOTRANSFERASE DOMAIN-CONTAINING PROTEIN"/>
    <property type="match status" value="1"/>
</dbReference>
<evidence type="ECO:0000259" key="1">
    <source>
        <dbReference type="Pfam" id="PF01636"/>
    </source>
</evidence>
<proteinExistence type="predicted"/>
<feature type="domain" description="Aminoglycoside phosphotransferase" evidence="1">
    <location>
        <begin position="301"/>
        <end position="339"/>
    </location>
</feature>
<dbReference type="Proteomes" id="UP000518752">
    <property type="component" value="Unassembled WGS sequence"/>
</dbReference>
<organism evidence="2 3">
    <name type="scientific">Collybiopsis confluens</name>
    <dbReference type="NCBI Taxonomy" id="2823264"/>
    <lineage>
        <taxon>Eukaryota</taxon>
        <taxon>Fungi</taxon>
        <taxon>Dikarya</taxon>
        <taxon>Basidiomycota</taxon>
        <taxon>Agaricomycotina</taxon>
        <taxon>Agaricomycetes</taxon>
        <taxon>Agaricomycetidae</taxon>
        <taxon>Agaricales</taxon>
        <taxon>Marasmiineae</taxon>
        <taxon>Omphalotaceae</taxon>
        <taxon>Collybiopsis</taxon>
    </lineage>
</organism>
<dbReference type="OrthoDB" id="10003767at2759"/>
<dbReference type="InterPro" id="IPR051678">
    <property type="entry name" value="AGP_Transferase"/>
</dbReference>
<dbReference type="InterPro" id="IPR011009">
    <property type="entry name" value="Kinase-like_dom_sf"/>
</dbReference>
<evidence type="ECO:0000313" key="2">
    <source>
        <dbReference type="EMBL" id="KAF5340161.1"/>
    </source>
</evidence>
<dbReference type="EMBL" id="JAACJN010000535">
    <property type="protein sequence ID" value="KAF5340161.1"/>
    <property type="molecule type" value="Genomic_DNA"/>
</dbReference>